<keyword evidence="2 8" id="KW-0808">Transferase</keyword>
<feature type="binding site" evidence="8">
    <location>
        <position position="61"/>
    </location>
    <ligand>
        <name>Mg(2+)</name>
        <dbReference type="ChEBI" id="CHEBI:18420"/>
    </ligand>
</feature>
<dbReference type="GO" id="GO:0005737">
    <property type="term" value="C:cytoplasm"/>
    <property type="evidence" value="ECO:0007669"/>
    <property type="project" value="UniProtKB-SubCell"/>
</dbReference>
<dbReference type="Pfam" id="PF01648">
    <property type="entry name" value="ACPS"/>
    <property type="match status" value="1"/>
</dbReference>
<proteinExistence type="inferred from homology"/>
<evidence type="ECO:0000313" key="11">
    <source>
        <dbReference type="Proteomes" id="UP000252357"/>
    </source>
</evidence>
<dbReference type="InterPro" id="IPR004568">
    <property type="entry name" value="Ppantetheine-prot_Trfase_dom"/>
</dbReference>
<evidence type="ECO:0000256" key="6">
    <source>
        <dbReference type="ARBA" id="ARBA00023098"/>
    </source>
</evidence>
<dbReference type="SUPFAM" id="SSF56214">
    <property type="entry name" value="4'-phosphopantetheinyl transferase"/>
    <property type="match status" value="1"/>
</dbReference>
<dbReference type="InterPro" id="IPR002582">
    <property type="entry name" value="ACPS"/>
</dbReference>
<dbReference type="HAMAP" id="MF_00101">
    <property type="entry name" value="AcpS"/>
    <property type="match status" value="1"/>
</dbReference>
<keyword evidence="3 8" id="KW-0479">Metal-binding</keyword>
<evidence type="ECO:0000313" key="10">
    <source>
        <dbReference type="EMBL" id="RCS59551.1"/>
    </source>
</evidence>
<dbReference type="InterPro" id="IPR008278">
    <property type="entry name" value="4-PPantetheinyl_Trfase_dom"/>
</dbReference>
<dbReference type="NCBIfam" id="TIGR00516">
    <property type="entry name" value="acpS"/>
    <property type="match status" value="1"/>
</dbReference>
<evidence type="ECO:0000256" key="8">
    <source>
        <dbReference type="HAMAP-Rule" id="MF_00101"/>
    </source>
</evidence>
<keyword evidence="8" id="KW-0963">Cytoplasm</keyword>
<sequence>MIIGIGTDIVETARIARLLEKDDAFAVRILGPEELQEFQRRAVANAQRGISYVATRFAAKEAFGKALGTGISAPMTFQNMQTLNHSSGQPYVKVTDALADSLSDCRYHVSLSDETHYVVATVILEK</sequence>
<dbReference type="GO" id="GO:0006633">
    <property type="term" value="P:fatty acid biosynthetic process"/>
    <property type="evidence" value="ECO:0007669"/>
    <property type="project" value="UniProtKB-UniRule"/>
</dbReference>
<evidence type="ECO:0000256" key="7">
    <source>
        <dbReference type="ARBA" id="ARBA00023160"/>
    </source>
</evidence>
<evidence type="ECO:0000256" key="5">
    <source>
        <dbReference type="ARBA" id="ARBA00022842"/>
    </source>
</evidence>
<dbReference type="NCBIfam" id="TIGR00556">
    <property type="entry name" value="pantethn_trn"/>
    <property type="match status" value="1"/>
</dbReference>
<dbReference type="OrthoDB" id="517356at2"/>
<comment type="cofactor">
    <cofactor evidence="8">
        <name>Mg(2+)</name>
        <dbReference type="ChEBI" id="CHEBI:18420"/>
    </cofactor>
</comment>
<reference evidence="10 11" key="1">
    <citation type="journal article" date="2018" name="Int. J. Syst. Evol. Microbiol.">
        <title>Parvibium lacunae gen. nov., sp. nov., a new member of the family Alcaligenaceae isolated from a freshwater pond.</title>
        <authorList>
            <person name="Chen W.M."/>
            <person name="Xie P.B."/>
            <person name="Hsu M.Y."/>
            <person name="Sheu S.Y."/>
        </authorList>
    </citation>
    <scope>NUCLEOTIDE SEQUENCE [LARGE SCALE GENOMIC DNA]</scope>
    <source>
        <strain evidence="10 11">KMB9</strain>
    </source>
</reference>
<evidence type="ECO:0000259" key="9">
    <source>
        <dbReference type="Pfam" id="PF01648"/>
    </source>
</evidence>
<comment type="caution">
    <text evidence="10">The sequence shown here is derived from an EMBL/GenBank/DDBJ whole genome shotgun (WGS) entry which is preliminary data.</text>
</comment>
<evidence type="ECO:0000256" key="4">
    <source>
        <dbReference type="ARBA" id="ARBA00022832"/>
    </source>
</evidence>
<keyword evidence="5 8" id="KW-0460">Magnesium</keyword>
<keyword evidence="1 8" id="KW-0444">Lipid biosynthesis</keyword>
<comment type="subcellular location">
    <subcellularLocation>
        <location evidence="8">Cytoplasm</location>
    </subcellularLocation>
</comment>
<dbReference type="GO" id="GO:0008897">
    <property type="term" value="F:holo-[acyl-carrier-protein] synthase activity"/>
    <property type="evidence" value="ECO:0007669"/>
    <property type="project" value="UniProtKB-UniRule"/>
</dbReference>
<comment type="catalytic activity">
    <reaction evidence="8">
        <text>apo-[ACP] + CoA = holo-[ACP] + adenosine 3',5'-bisphosphate + H(+)</text>
        <dbReference type="Rhea" id="RHEA:12068"/>
        <dbReference type="Rhea" id="RHEA-COMP:9685"/>
        <dbReference type="Rhea" id="RHEA-COMP:9690"/>
        <dbReference type="ChEBI" id="CHEBI:15378"/>
        <dbReference type="ChEBI" id="CHEBI:29999"/>
        <dbReference type="ChEBI" id="CHEBI:57287"/>
        <dbReference type="ChEBI" id="CHEBI:58343"/>
        <dbReference type="ChEBI" id="CHEBI:64479"/>
        <dbReference type="EC" id="2.7.8.7"/>
    </reaction>
</comment>
<organism evidence="10 11">
    <name type="scientific">Parvibium lacunae</name>
    <dbReference type="NCBI Taxonomy" id="1888893"/>
    <lineage>
        <taxon>Bacteria</taxon>
        <taxon>Pseudomonadati</taxon>
        <taxon>Pseudomonadota</taxon>
        <taxon>Betaproteobacteria</taxon>
        <taxon>Burkholderiales</taxon>
        <taxon>Alcaligenaceae</taxon>
        <taxon>Parvibium</taxon>
    </lineage>
</organism>
<evidence type="ECO:0000256" key="2">
    <source>
        <dbReference type="ARBA" id="ARBA00022679"/>
    </source>
</evidence>
<dbReference type="GO" id="GO:0000287">
    <property type="term" value="F:magnesium ion binding"/>
    <property type="evidence" value="ECO:0007669"/>
    <property type="project" value="UniProtKB-UniRule"/>
</dbReference>
<dbReference type="EMBL" id="QPGB01000001">
    <property type="protein sequence ID" value="RCS59551.1"/>
    <property type="molecule type" value="Genomic_DNA"/>
</dbReference>
<comment type="function">
    <text evidence="8">Transfers the 4'-phosphopantetheine moiety from coenzyme A to a Ser of acyl-carrier-protein.</text>
</comment>
<keyword evidence="4 8" id="KW-0276">Fatty acid metabolism</keyword>
<dbReference type="InterPro" id="IPR037143">
    <property type="entry name" value="4-PPantetheinyl_Trfase_dom_sf"/>
</dbReference>
<keyword evidence="6 8" id="KW-0443">Lipid metabolism</keyword>
<feature type="binding site" evidence="8">
    <location>
        <position position="8"/>
    </location>
    <ligand>
        <name>Mg(2+)</name>
        <dbReference type="ChEBI" id="CHEBI:18420"/>
    </ligand>
</feature>
<dbReference type="Proteomes" id="UP000252357">
    <property type="component" value="Unassembled WGS sequence"/>
</dbReference>
<feature type="domain" description="4'-phosphopantetheinyl transferase" evidence="9">
    <location>
        <begin position="4"/>
        <end position="121"/>
    </location>
</feature>
<name>A0A368L7R9_9BURK</name>
<dbReference type="AlphaFoldDB" id="A0A368L7R9"/>
<dbReference type="EC" id="2.7.8.7" evidence="8"/>
<evidence type="ECO:0000256" key="1">
    <source>
        <dbReference type="ARBA" id="ARBA00022516"/>
    </source>
</evidence>
<protein>
    <recommendedName>
        <fullName evidence="8">Holo-[acyl-carrier-protein] synthase</fullName>
        <shortName evidence="8">Holo-ACP synthase</shortName>
        <ecNumber evidence="8">2.7.8.7</ecNumber>
    </recommendedName>
    <alternativeName>
        <fullName evidence="8">4'-phosphopantetheinyl transferase AcpS</fullName>
    </alternativeName>
</protein>
<dbReference type="Gene3D" id="3.90.470.20">
    <property type="entry name" value="4'-phosphopantetheinyl transferase domain"/>
    <property type="match status" value="1"/>
</dbReference>
<keyword evidence="11" id="KW-1185">Reference proteome</keyword>
<comment type="similarity">
    <text evidence="8">Belongs to the P-Pant transferase superfamily. AcpS family.</text>
</comment>
<keyword evidence="7 8" id="KW-0275">Fatty acid biosynthesis</keyword>
<gene>
    <name evidence="8" type="primary">acpS</name>
    <name evidence="10" type="ORF">DU000_02170</name>
</gene>
<dbReference type="RefSeq" id="WP_114401701.1">
    <property type="nucleotide sequence ID" value="NZ_QPGB01000001.1"/>
</dbReference>
<evidence type="ECO:0000256" key="3">
    <source>
        <dbReference type="ARBA" id="ARBA00022723"/>
    </source>
</evidence>
<accession>A0A368L7R9</accession>